<organism evidence="1 2">
    <name type="scientific">Mucilaginibacter gotjawali</name>
    <dbReference type="NCBI Taxonomy" id="1550579"/>
    <lineage>
        <taxon>Bacteria</taxon>
        <taxon>Pseudomonadati</taxon>
        <taxon>Bacteroidota</taxon>
        <taxon>Sphingobacteriia</taxon>
        <taxon>Sphingobacteriales</taxon>
        <taxon>Sphingobacteriaceae</taxon>
        <taxon>Mucilaginibacter</taxon>
    </lineage>
</organism>
<evidence type="ECO:0000313" key="1">
    <source>
        <dbReference type="EMBL" id="MBB3057249.1"/>
    </source>
</evidence>
<gene>
    <name evidence="1" type="ORF">FHS11_003679</name>
</gene>
<dbReference type="Proteomes" id="UP000539265">
    <property type="component" value="Unassembled WGS sequence"/>
</dbReference>
<dbReference type="EMBL" id="JACHWX010000012">
    <property type="protein sequence ID" value="MBB3057249.1"/>
    <property type="molecule type" value="Genomic_DNA"/>
</dbReference>
<comment type="caution">
    <text evidence="1">The sequence shown here is derived from an EMBL/GenBank/DDBJ whole genome shotgun (WGS) entry which is preliminary data.</text>
</comment>
<dbReference type="AlphaFoldDB" id="A0A839SL46"/>
<name>A0A839SL46_9SPHI</name>
<dbReference type="RefSeq" id="WP_183476147.1">
    <property type="nucleotide sequence ID" value="NZ_JACHWX010000012.1"/>
</dbReference>
<reference evidence="1" key="1">
    <citation type="submission" date="2020-08" db="EMBL/GenBank/DDBJ databases">
        <title>Genomic Encyclopedia of Type Strains, Phase III (KMG-III): the genomes of soil and plant-associated and newly described type strains.</title>
        <authorList>
            <person name="Whitman W."/>
        </authorList>
    </citation>
    <scope>NUCLEOTIDE SEQUENCE [LARGE SCALE GENOMIC DNA]</scope>
    <source>
        <strain evidence="1">CECT 8628</strain>
    </source>
</reference>
<accession>A0A839SL46</accession>
<sequence length="233" mass="26524">MIEKTIKTITGKISVKIPSVVNEITLGQLIEMQDKPELNDLEAISILSGIELDQLQNIKNFDDLQQFGETVLLLSAQIAWLYNSDDIPKKITFNLTEGAHTVNVMQNLSVEPAGAFMAAREIIGDEITQHIEKYGPDDWQQNFKPSLKACCQVLAHYFYCRATGKKYNEYEAEEFCAEIKKLRVTEALPIAKHFFTCYPSLSKPKTGYSLRLRQFWKKRQGSRLLKSLNTSTP</sequence>
<keyword evidence="2" id="KW-1185">Reference proteome</keyword>
<evidence type="ECO:0000313" key="2">
    <source>
        <dbReference type="Proteomes" id="UP000539265"/>
    </source>
</evidence>
<protein>
    <submittedName>
        <fullName evidence="1">Uncharacterized protein</fullName>
    </submittedName>
</protein>
<proteinExistence type="predicted"/>